<name>A0A8W8KSV0_MAGGI</name>
<dbReference type="AlphaFoldDB" id="A0A8W8KSV0"/>
<dbReference type="PANTHER" id="PTHR11161">
    <property type="entry name" value="O-ACYLTRANSFERASE"/>
    <property type="match status" value="1"/>
</dbReference>
<dbReference type="OrthoDB" id="207378at2759"/>
<feature type="transmembrane region" description="Helical" evidence="1">
    <location>
        <begin position="653"/>
        <end position="672"/>
    </location>
</feature>
<dbReference type="InterPro" id="IPR006621">
    <property type="entry name" value="Nose-resist-to-fluoxetine_N"/>
</dbReference>
<feature type="transmembrane region" description="Helical" evidence="1">
    <location>
        <begin position="331"/>
        <end position="352"/>
    </location>
</feature>
<feature type="transmembrane region" description="Helical" evidence="1">
    <location>
        <begin position="543"/>
        <end position="565"/>
    </location>
</feature>
<dbReference type="OMA" id="PITCHED"/>
<reference evidence="4" key="1">
    <citation type="submission" date="2022-08" db="UniProtKB">
        <authorList>
            <consortium name="EnsemblMetazoa"/>
        </authorList>
    </citation>
    <scope>IDENTIFICATION</scope>
    <source>
        <strain evidence="4">05x7-T-G4-1.051#20</strain>
    </source>
</reference>
<feature type="transmembrane region" description="Helical" evidence="1">
    <location>
        <begin position="411"/>
        <end position="432"/>
    </location>
</feature>
<feature type="domain" description="Nose resistant-to-fluoxetine protein N-terminal" evidence="3">
    <location>
        <begin position="78"/>
        <end position="208"/>
    </location>
</feature>
<dbReference type="SMART" id="SM00703">
    <property type="entry name" value="NRF"/>
    <property type="match status" value="1"/>
</dbReference>
<evidence type="ECO:0000313" key="5">
    <source>
        <dbReference type="Proteomes" id="UP000005408"/>
    </source>
</evidence>
<accession>A0A8W8KSV0</accession>
<keyword evidence="1" id="KW-0472">Membrane</keyword>
<dbReference type="Proteomes" id="UP000005408">
    <property type="component" value="Unassembled WGS sequence"/>
</dbReference>
<keyword evidence="5" id="KW-1185">Reference proteome</keyword>
<evidence type="ECO:0000256" key="1">
    <source>
        <dbReference type="SAM" id="Phobius"/>
    </source>
</evidence>
<keyword evidence="1" id="KW-0812">Transmembrane</keyword>
<sequence>MYSKTFVFLLCLCFVYARETSYFSILKEAQHKLSIAPKIPNVNREVSQIFTQVENALTRDFFENLLNEIENNGPKDNFTLCLSDLKNLFQSVVKGERWGLEVLDSFGKIQPGILLANFHSPGFFDECRSVGRDSSFGMIPENVTFNSQYCSLNILAQLTGMPMPLPFSFGMCVSENCSEKVLNKIIDQAMSMLLINTTSIKPHATCQKNHLEFDGKAVAALMFAGVFALLVTISTILDVLSTWMAKNDIFQKTTSTNVEVLHYAHKINSEETPLLGSPTTSVAQKNPASGCLMNFFLAFSVYSNGKKILSTKKTAGTLGAVNGVRVLSISWVILGHIFAFIIGVVSNVGYFYTVDLKRRSYQAILNAFVSVDSFFLLSGLLVSYLLLKELRRNEGNIKWLPFIAKFYFHRYWRLTPSLMLLMFVYVPLFPYISDGPFWPQKGLEQGQCNKTWWYNMLYINNFFNEECMAWTWYLANDMQFFILSPFIIIPLYYSKFLGWIIGGMILLGSWIATGIISNKYQLPASQLEQLTSPSMGLHYFNDYYIKPYCRVGPYIVGIFCGYFLYKTDCKLKINKVLNIFIWMVAATLACLIVYGLYDDVNGYVHLSQSVKDLYNTTHRTVWGACVGWVVFACATGNGGFINTLLSWSFFTPLARLTYCAYLIHPILIYAYYSSLRTPLYMDDSTLAVVFSGIMVLTYMFAFVLSLAFEAPMLSLEKLIFNCLSLILKRWRRYWYIRGPSEVKHHE</sequence>
<feature type="transmembrane region" description="Helical" evidence="1">
    <location>
        <begin position="364"/>
        <end position="387"/>
    </location>
</feature>
<feature type="signal peptide" evidence="2">
    <location>
        <begin position="1"/>
        <end position="17"/>
    </location>
</feature>
<dbReference type="GO" id="GO:0016747">
    <property type="term" value="F:acyltransferase activity, transferring groups other than amino-acyl groups"/>
    <property type="evidence" value="ECO:0007669"/>
    <property type="project" value="InterPro"/>
</dbReference>
<feature type="transmembrane region" description="Helical" evidence="1">
    <location>
        <begin position="470"/>
        <end position="489"/>
    </location>
</feature>
<organism evidence="4 5">
    <name type="scientific">Magallana gigas</name>
    <name type="common">Pacific oyster</name>
    <name type="synonym">Crassostrea gigas</name>
    <dbReference type="NCBI Taxonomy" id="29159"/>
    <lineage>
        <taxon>Eukaryota</taxon>
        <taxon>Metazoa</taxon>
        <taxon>Spiralia</taxon>
        <taxon>Lophotrochozoa</taxon>
        <taxon>Mollusca</taxon>
        <taxon>Bivalvia</taxon>
        <taxon>Autobranchia</taxon>
        <taxon>Pteriomorphia</taxon>
        <taxon>Ostreida</taxon>
        <taxon>Ostreoidea</taxon>
        <taxon>Ostreidae</taxon>
        <taxon>Magallana</taxon>
    </lineage>
</organism>
<dbReference type="InterPro" id="IPR002656">
    <property type="entry name" value="Acyl_transf_3_dom"/>
</dbReference>
<dbReference type="Pfam" id="PF01757">
    <property type="entry name" value="Acyl_transf_3"/>
    <property type="match status" value="1"/>
</dbReference>
<feature type="chain" id="PRO_5036493503" description="Nose resistant-to-fluoxetine protein N-terminal domain-containing protein" evidence="2">
    <location>
        <begin position="18"/>
        <end position="746"/>
    </location>
</feature>
<evidence type="ECO:0000313" key="4">
    <source>
        <dbReference type="EnsemblMetazoa" id="G24893.3:cds"/>
    </source>
</evidence>
<proteinExistence type="predicted"/>
<dbReference type="Pfam" id="PF20146">
    <property type="entry name" value="NRF"/>
    <property type="match status" value="1"/>
</dbReference>
<keyword evidence="2" id="KW-0732">Signal</keyword>
<dbReference type="InterPro" id="IPR052728">
    <property type="entry name" value="O2_lipid_transport_reg"/>
</dbReference>
<feature type="transmembrane region" description="Helical" evidence="1">
    <location>
        <begin position="577"/>
        <end position="597"/>
    </location>
</feature>
<feature type="transmembrane region" description="Helical" evidence="1">
    <location>
        <begin position="217"/>
        <end position="240"/>
    </location>
</feature>
<protein>
    <recommendedName>
        <fullName evidence="3">Nose resistant-to-fluoxetine protein N-terminal domain-containing protein</fullName>
    </recommendedName>
</protein>
<feature type="transmembrane region" description="Helical" evidence="1">
    <location>
        <begin position="621"/>
        <end position="641"/>
    </location>
</feature>
<feature type="transmembrane region" description="Helical" evidence="1">
    <location>
        <begin position="684"/>
        <end position="708"/>
    </location>
</feature>
<evidence type="ECO:0000259" key="3">
    <source>
        <dbReference type="SMART" id="SM00703"/>
    </source>
</evidence>
<feature type="transmembrane region" description="Helical" evidence="1">
    <location>
        <begin position="496"/>
        <end position="516"/>
    </location>
</feature>
<dbReference type="PANTHER" id="PTHR11161:SF69">
    <property type="entry name" value="NOSE RESISTANT TO FLUOXETINE PROTEIN 6-LIKE PROTEIN"/>
    <property type="match status" value="1"/>
</dbReference>
<dbReference type="EnsemblMetazoa" id="G24893.3">
    <property type="protein sequence ID" value="G24893.3:cds"/>
    <property type="gene ID" value="G24893"/>
</dbReference>
<evidence type="ECO:0000256" key="2">
    <source>
        <dbReference type="SAM" id="SignalP"/>
    </source>
</evidence>
<keyword evidence="1" id="KW-1133">Transmembrane helix</keyword>